<evidence type="ECO:0000256" key="4">
    <source>
        <dbReference type="ARBA" id="ARBA00023136"/>
    </source>
</evidence>
<dbReference type="GO" id="GO:0016020">
    <property type="term" value="C:membrane"/>
    <property type="evidence" value="ECO:0007669"/>
    <property type="project" value="UniProtKB-SubCell"/>
</dbReference>
<evidence type="ECO:0000256" key="6">
    <source>
        <dbReference type="SAM" id="Phobius"/>
    </source>
</evidence>
<evidence type="ECO:0008006" key="9">
    <source>
        <dbReference type="Google" id="ProtNLM"/>
    </source>
</evidence>
<dbReference type="InterPro" id="IPR050598">
    <property type="entry name" value="AminoAcid_Transporter"/>
</dbReference>
<feature type="transmembrane region" description="Helical" evidence="6">
    <location>
        <begin position="479"/>
        <end position="499"/>
    </location>
</feature>
<organism evidence="7 8">
    <name type="scientific">Hydnum rufescens UP504</name>
    <dbReference type="NCBI Taxonomy" id="1448309"/>
    <lineage>
        <taxon>Eukaryota</taxon>
        <taxon>Fungi</taxon>
        <taxon>Dikarya</taxon>
        <taxon>Basidiomycota</taxon>
        <taxon>Agaricomycotina</taxon>
        <taxon>Agaricomycetes</taxon>
        <taxon>Cantharellales</taxon>
        <taxon>Hydnaceae</taxon>
        <taxon>Hydnum</taxon>
    </lineage>
</organism>
<keyword evidence="8" id="KW-1185">Reference proteome</keyword>
<gene>
    <name evidence="7" type="ORF">BS47DRAFT_1327542</name>
</gene>
<feature type="transmembrane region" description="Helical" evidence="6">
    <location>
        <begin position="505"/>
        <end position="522"/>
    </location>
</feature>
<dbReference type="Pfam" id="PF13520">
    <property type="entry name" value="AA_permease_2"/>
    <property type="match status" value="1"/>
</dbReference>
<evidence type="ECO:0000256" key="3">
    <source>
        <dbReference type="ARBA" id="ARBA00022989"/>
    </source>
</evidence>
<evidence type="ECO:0000256" key="1">
    <source>
        <dbReference type="ARBA" id="ARBA00004141"/>
    </source>
</evidence>
<evidence type="ECO:0000313" key="7">
    <source>
        <dbReference type="EMBL" id="KAF9516393.1"/>
    </source>
</evidence>
<sequence>MAAAPYEEAPSSPRREPPSYSTSPRHSYASSSSTSLEALETAEGVNIPRPRHHRSDTLSTMMFAFQPDLLPLSLSEPDREGEPAEKTVGLFTGVALVVGSQIGSGIFSSPGVVLANVKSVGAALLIWIVGGLLAWTGASSFAELGSMIPLNGGAQAYLAYAYGPLPSYLFAWTAISVLKPGGAAIIALIFGEYTCRLIFHATGVDTSPDDIPQWAIKLTAVGAVFAVSIICVASSKMGTRAAGVFMVVKVAALISIMILGIVQLIRRRETSSLTEPIFTGTSSNPSSYALALYSGLWAYDGWDQVNYVAGELKNVERTLPRVIHISMAIVTALFVAANLSYFILLEKSTVMISNTVALDFGRAFFGSVGGIVFSAMVAFSCFGALNGGFFTSARIIYAAGQEGFLPSLFGRLHSTRKTPLNAMALQALMTSSFIALGGGFRNLVNFYSVASWGFYFLTVLGLLVLRIKEPNLQRPYRTWTITPLTFSAVALFLLLMPIFAAPLSALAAVGFILAGIPVYYITHRGRHGSDDSSKKISKDPVLLRVFPFLGGLVSRVRGRSEAPRLSQRDREEETMEMLERRN</sequence>
<reference evidence="7" key="1">
    <citation type="journal article" date="2020" name="Nat. Commun.">
        <title>Large-scale genome sequencing of mycorrhizal fungi provides insights into the early evolution of symbiotic traits.</title>
        <authorList>
            <person name="Miyauchi S."/>
            <person name="Kiss E."/>
            <person name="Kuo A."/>
            <person name="Drula E."/>
            <person name="Kohler A."/>
            <person name="Sanchez-Garcia M."/>
            <person name="Morin E."/>
            <person name="Andreopoulos B."/>
            <person name="Barry K.W."/>
            <person name="Bonito G."/>
            <person name="Buee M."/>
            <person name="Carver A."/>
            <person name="Chen C."/>
            <person name="Cichocki N."/>
            <person name="Clum A."/>
            <person name="Culley D."/>
            <person name="Crous P.W."/>
            <person name="Fauchery L."/>
            <person name="Girlanda M."/>
            <person name="Hayes R.D."/>
            <person name="Keri Z."/>
            <person name="LaButti K."/>
            <person name="Lipzen A."/>
            <person name="Lombard V."/>
            <person name="Magnuson J."/>
            <person name="Maillard F."/>
            <person name="Murat C."/>
            <person name="Nolan M."/>
            <person name="Ohm R.A."/>
            <person name="Pangilinan J."/>
            <person name="Pereira M.F."/>
            <person name="Perotto S."/>
            <person name="Peter M."/>
            <person name="Pfister S."/>
            <person name="Riley R."/>
            <person name="Sitrit Y."/>
            <person name="Stielow J.B."/>
            <person name="Szollosi G."/>
            <person name="Zifcakova L."/>
            <person name="Stursova M."/>
            <person name="Spatafora J.W."/>
            <person name="Tedersoo L."/>
            <person name="Vaario L.M."/>
            <person name="Yamada A."/>
            <person name="Yan M."/>
            <person name="Wang P."/>
            <person name="Xu J."/>
            <person name="Bruns T."/>
            <person name="Baldrian P."/>
            <person name="Vilgalys R."/>
            <person name="Dunand C."/>
            <person name="Henrissat B."/>
            <person name="Grigoriev I.V."/>
            <person name="Hibbett D."/>
            <person name="Nagy L.G."/>
            <person name="Martin F.M."/>
        </authorList>
    </citation>
    <scope>NUCLEOTIDE SEQUENCE</scope>
    <source>
        <strain evidence="7">UP504</strain>
    </source>
</reference>
<dbReference type="PANTHER" id="PTHR11785:SF512">
    <property type="entry name" value="SOBREMESA, ISOFORM B"/>
    <property type="match status" value="1"/>
</dbReference>
<name>A0A9P6B297_9AGAM</name>
<feature type="transmembrane region" description="Helical" evidence="6">
    <location>
        <begin position="364"/>
        <end position="385"/>
    </location>
</feature>
<evidence type="ECO:0000256" key="5">
    <source>
        <dbReference type="SAM" id="MobiDB-lite"/>
    </source>
</evidence>
<feature type="transmembrane region" description="Helical" evidence="6">
    <location>
        <begin position="322"/>
        <end position="344"/>
    </location>
</feature>
<dbReference type="AlphaFoldDB" id="A0A9P6B297"/>
<feature type="transmembrane region" description="Helical" evidence="6">
    <location>
        <begin position="420"/>
        <end position="440"/>
    </location>
</feature>
<evidence type="ECO:0000256" key="2">
    <source>
        <dbReference type="ARBA" id="ARBA00022692"/>
    </source>
</evidence>
<comment type="subcellular location">
    <subcellularLocation>
        <location evidence="1">Membrane</location>
        <topology evidence="1">Multi-pass membrane protein</topology>
    </subcellularLocation>
</comment>
<dbReference type="Gene3D" id="1.20.1740.10">
    <property type="entry name" value="Amino acid/polyamine transporter I"/>
    <property type="match status" value="1"/>
</dbReference>
<dbReference type="FunFam" id="1.20.1740.10:FF:000042">
    <property type="entry name" value="Similar to amino acid transporter"/>
    <property type="match status" value="1"/>
</dbReference>
<feature type="transmembrane region" description="Helical" evidence="6">
    <location>
        <begin position="120"/>
        <end position="144"/>
    </location>
</feature>
<keyword evidence="4 6" id="KW-0472">Membrane</keyword>
<keyword evidence="3 6" id="KW-1133">Transmembrane helix</keyword>
<evidence type="ECO:0000313" key="8">
    <source>
        <dbReference type="Proteomes" id="UP000886523"/>
    </source>
</evidence>
<proteinExistence type="predicted"/>
<comment type="caution">
    <text evidence="7">The sequence shown here is derived from an EMBL/GenBank/DDBJ whole genome shotgun (WGS) entry which is preliminary data.</text>
</comment>
<protein>
    <recommendedName>
        <fullName evidence="9">L-methionine transporter</fullName>
    </recommendedName>
</protein>
<dbReference type="Proteomes" id="UP000886523">
    <property type="component" value="Unassembled WGS sequence"/>
</dbReference>
<feature type="transmembrane region" description="Helical" evidence="6">
    <location>
        <begin position="241"/>
        <end position="262"/>
    </location>
</feature>
<dbReference type="GO" id="GO:0015179">
    <property type="term" value="F:L-amino acid transmembrane transporter activity"/>
    <property type="evidence" value="ECO:0007669"/>
    <property type="project" value="TreeGrafter"/>
</dbReference>
<dbReference type="InterPro" id="IPR002293">
    <property type="entry name" value="AA/rel_permease1"/>
</dbReference>
<feature type="region of interest" description="Disordered" evidence="5">
    <location>
        <begin position="1"/>
        <end position="35"/>
    </location>
</feature>
<feature type="transmembrane region" description="Helical" evidence="6">
    <location>
        <begin position="88"/>
        <end position="108"/>
    </location>
</feature>
<dbReference type="PANTHER" id="PTHR11785">
    <property type="entry name" value="AMINO ACID TRANSPORTER"/>
    <property type="match status" value="1"/>
</dbReference>
<feature type="region of interest" description="Disordered" evidence="5">
    <location>
        <begin position="563"/>
        <end position="582"/>
    </location>
</feature>
<keyword evidence="2 6" id="KW-0812">Transmembrane</keyword>
<dbReference type="EMBL" id="MU128940">
    <property type="protein sequence ID" value="KAF9516393.1"/>
    <property type="molecule type" value="Genomic_DNA"/>
</dbReference>
<dbReference type="OrthoDB" id="5982228at2759"/>
<accession>A0A9P6B297</accession>
<feature type="transmembrane region" description="Helical" evidence="6">
    <location>
        <begin position="446"/>
        <end position="467"/>
    </location>
</feature>
<feature type="transmembrane region" description="Helical" evidence="6">
    <location>
        <begin position="214"/>
        <end position="235"/>
    </location>
</feature>